<keyword evidence="2" id="KW-1185">Reference proteome</keyword>
<name>A0AA37TCC8_9HYPH</name>
<dbReference type="Proteomes" id="UP001157440">
    <property type="component" value="Unassembled WGS sequence"/>
</dbReference>
<gene>
    <name evidence="1" type="ORF">GCM10007890_05210</name>
</gene>
<evidence type="ECO:0000313" key="1">
    <source>
        <dbReference type="EMBL" id="GLS68509.1"/>
    </source>
</evidence>
<sequence length="51" mass="5576">MSVAMRTKILLALTLLVYVTTGRAPGIREPRNPDAEHGGSRVVIAMKRAWA</sequence>
<comment type="caution">
    <text evidence="1">The sequence shown here is derived from an EMBL/GenBank/DDBJ whole genome shotgun (WGS) entry which is preliminary data.</text>
</comment>
<evidence type="ECO:0000313" key="2">
    <source>
        <dbReference type="Proteomes" id="UP001157440"/>
    </source>
</evidence>
<dbReference type="EMBL" id="BSPL01000005">
    <property type="protein sequence ID" value="GLS68509.1"/>
    <property type="molecule type" value="Genomic_DNA"/>
</dbReference>
<reference evidence="2" key="1">
    <citation type="journal article" date="2019" name="Int. J. Syst. Evol. Microbiol.">
        <title>The Global Catalogue of Microorganisms (GCM) 10K type strain sequencing project: providing services to taxonomists for standard genome sequencing and annotation.</title>
        <authorList>
            <consortium name="The Broad Institute Genomics Platform"/>
            <consortium name="The Broad Institute Genome Sequencing Center for Infectious Disease"/>
            <person name="Wu L."/>
            <person name="Ma J."/>
        </authorList>
    </citation>
    <scope>NUCLEOTIDE SEQUENCE [LARGE SCALE GENOMIC DNA]</scope>
    <source>
        <strain evidence="2">NBRC 103632</strain>
    </source>
</reference>
<proteinExistence type="predicted"/>
<dbReference type="AlphaFoldDB" id="A0AA37TCC8"/>
<organism evidence="1 2">
    <name type="scientific">Methylobacterium tardum</name>
    <dbReference type="NCBI Taxonomy" id="374432"/>
    <lineage>
        <taxon>Bacteria</taxon>
        <taxon>Pseudomonadati</taxon>
        <taxon>Pseudomonadota</taxon>
        <taxon>Alphaproteobacteria</taxon>
        <taxon>Hyphomicrobiales</taxon>
        <taxon>Methylobacteriaceae</taxon>
        <taxon>Methylobacterium</taxon>
    </lineage>
</organism>
<accession>A0AA37TCC8</accession>
<protein>
    <submittedName>
        <fullName evidence="1">Uncharacterized protein</fullName>
    </submittedName>
</protein>